<keyword evidence="7 8" id="KW-0472">Membrane</keyword>
<keyword evidence="3" id="KW-0813">Transport</keyword>
<keyword evidence="4" id="KW-1003">Cell membrane</keyword>
<evidence type="ECO:0000256" key="7">
    <source>
        <dbReference type="ARBA" id="ARBA00023136"/>
    </source>
</evidence>
<dbReference type="Gene3D" id="3.40.1710.10">
    <property type="entry name" value="abc type-2 transporter like domain"/>
    <property type="match status" value="1"/>
</dbReference>
<feature type="domain" description="ABC transmembrane type-2" evidence="9">
    <location>
        <begin position="112"/>
        <end position="355"/>
    </location>
</feature>
<dbReference type="InterPro" id="IPR051449">
    <property type="entry name" value="ABC-2_transporter_component"/>
</dbReference>
<name>A0AAI9AG28_9BACT</name>
<sequence length="357" mass="40273">MRVKAYLKKEFIDLVRTKMIFLVYIFPSLVLLLFGGGIKLSVNHISTIIVDYDNSKISNDIAQKYVASKYFDVEFLNNEKEAFKLLKNGKKDLLIIFPQNFSKNLIKDKAEIGIFVDGAFPFRGLMIENYAKGVFLSLVPNKIKLDYRFLYNPSLRDENSIVPGVIGLALLIAPAILAALLIVKEKENGTIFNFYSSKVSKTSFIIAKLLPPFLLHFVNVFILFLIAVYIFEVPFRGSFLLYVIASIFYLIVSIGIGLLVSVITSTQISALILTILITLIPGFLYSGIIMPISSMSGEAYIEAHFFPVMYYNHLIYDAFLGGVGFNSTLNLKYLLILFLYGVLLILIGSWLLRKGER</sequence>
<feature type="transmembrane region" description="Helical" evidence="8">
    <location>
        <begin position="21"/>
        <end position="42"/>
    </location>
</feature>
<feature type="transmembrane region" description="Helical" evidence="8">
    <location>
        <begin position="161"/>
        <end position="183"/>
    </location>
</feature>
<proteinExistence type="inferred from homology"/>
<accession>A0AAI9AG28</accession>
<feature type="transmembrane region" description="Helical" evidence="8">
    <location>
        <begin position="204"/>
        <end position="231"/>
    </location>
</feature>
<evidence type="ECO:0000256" key="8">
    <source>
        <dbReference type="SAM" id="Phobius"/>
    </source>
</evidence>
<comment type="subcellular location">
    <subcellularLocation>
        <location evidence="1">Cell membrane</location>
        <topology evidence="1">Multi-pass membrane protein</topology>
    </subcellularLocation>
</comment>
<evidence type="ECO:0000313" key="11">
    <source>
        <dbReference type="Proteomes" id="UP000003288"/>
    </source>
</evidence>
<comment type="similarity">
    <text evidence="2">Belongs to the ABC-2 integral membrane protein family.</text>
</comment>
<feature type="transmembrane region" description="Helical" evidence="8">
    <location>
        <begin position="237"/>
        <end position="263"/>
    </location>
</feature>
<dbReference type="EMBL" id="ABCJ01000013">
    <property type="protein sequence ID" value="EDM22978.1"/>
    <property type="molecule type" value="Genomic_DNA"/>
</dbReference>
<evidence type="ECO:0000256" key="5">
    <source>
        <dbReference type="ARBA" id="ARBA00022692"/>
    </source>
</evidence>
<dbReference type="GO" id="GO:0140359">
    <property type="term" value="F:ABC-type transporter activity"/>
    <property type="evidence" value="ECO:0007669"/>
    <property type="project" value="InterPro"/>
</dbReference>
<keyword evidence="6 8" id="KW-1133">Transmembrane helix</keyword>
<evidence type="ECO:0000256" key="1">
    <source>
        <dbReference type="ARBA" id="ARBA00004651"/>
    </source>
</evidence>
<dbReference type="PROSITE" id="PS51012">
    <property type="entry name" value="ABC_TM2"/>
    <property type="match status" value="1"/>
</dbReference>
<feature type="transmembrane region" description="Helical" evidence="8">
    <location>
        <begin position="270"/>
        <end position="292"/>
    </location>
</feature>
<gene>
    <name evidence="10" type="ORF">CMTB2_04247</name>
</gene>
<keyword evidence="5 8" id="KW-0812">Transmembrane</keyword>
<comment type="caution">
    <text evidence="10">The sequence shown here is derived from an EMBL/GenBank/DDBJ whole genome shotgun (WGS) entry which is preliminary data.</text>
</comment>
<dbReference type="AlphaFoldDB" id="A0AAI9AG28"/>
<evidence type="ECO:0000313" key="10">
    <source>
        <dbReference type="EMBL" id="EDM22978.1"/>
    </source>
</evidence>
<dbReference type="Proteomes" id="UP000003288">
    <property type="component" value="Unassembled WGS sequence"/>
</dbReference>
<protein>
    <submittedName>
        <fullName evidence="10">ABC-2</fullName>
    </submittedName>
</protein>
<evidence type="ECO:0000256" key="6">
    <source>
        <dbReference type="ARBA" id="ARBA00022989"/>
    </source>
</evidence>
<evidence type="ECO:0000259" key="9">
    <source>
        <dbReference type="PROSITE" id="PS51012"/>
    </source>
</evidence>
<reference evidence="10 11" key="1">
    <citation type="journal article" date="2011" name="Stand. Genomic Sci.">
        <title>Draft genome sequence of Caminibacter mediatlanticus strain TB-2, an epsilonproteobacterium isolated from a deep-sea hydrothermal vent.</title>
        <authorList>
            <person name="Giovannelli D."/>
            <person name="Ferriera S."/>
            <person name="Johnson J."/>
            <person name="Kravitz S."/>
            <person name="Perez-Rodriguez I."/>
            <person name="Ricci J."/>
            <person name="O'Brien C."/>
            <person name="Voordeckers J.W."/>
            <person name="Bini E."/>
            <person name="Vetriani C."/>
        </authorList>
    </citation>
    <scope>NUCLEOTIDE SEQUENCE [LARGE SCALE GENOMIC DNA]</scope>
    <source>
        <strain evidence="10 11">TB-2</strain>
    </source>
</reference>
<dbReference type="GO" id="GO:0005886">
    <property type="term" value="C:plasma membrane"/>
    <property type="evidence" value="ECO:0007669"/>
    <property type="project" value="UniProtKB-SubCell"/>
</dbReference>
<dbReference type="RefSeq" id="WP_007475553.1">
    <property type="nucleotide sequence ID" value="NZ_ABCJ01000013.1"/>
</dbReference>
<dbReference type="PANTHER" id="PTHR30294:SF29">
    <property type="entry name" value="MULTIDRUG ABC TRANSPORTER PERMEASE YBHS-RELATED"/>
    <property type="match status" value="1"/>
</dbReference>
<organism evidence="10 11">
    <name type="scientific">Caminibacter mediatlanticus TB-2</name>
    <dbReference type="NCBI Taxonomy" id="391592"/>
    <lineage>
        <taxon>Bacteria</taxon>
        <taxon>Pseudomonadati</taxon>
        <taxon>Campylobacterota</taxon>
        <taxon>Epsilonproteobacteria</taxon>
        <taxon>Nautiliales</taxon>
        <taxon>Nautiliaceae</taxon>
        <taxon>Caminibacter</taxon>
    </lineage>
</organism>
<evidence type="ECO:0000256" key="2">
    <source>
        <dbReference type="ARBA" id="ARBA00007783"/>
    </source>
</evidence>
<dbReference type="PANTHER" id="PTHR30294">
    <property type="entry name" value="MEMBRANE COMPONENT OF ABC TRANSPORTER YHHJ-RELATED"/>
    <property type="match status" value="1"/>
</dbReference>
<dbReference type="InterPro" id="IPR047817">
    <property type="entry name" value="ABC2_TM_bact-type"/>
</dbReference>
<evidence type="ECO:0000256" key="3">
    <source>
        <dbReference type="ARBA" id="ARBA00022448"/>
    </source>
</evidence>
<feature type="transmembrane region" description="Helical" evidence="8">
    <location>
        <begin position="333"/>
        <end position="352"/>
    </location>
</feature>
<evidence type="ECO:0000256" key="4">
    <source>
        <dbReference type="ARBA" id="ARBA00022475"/>
    </source>
</evidence>
<dbReference type="InterPro" id="IPR013525">
    <property type="entry name" value="ABC2_TM"/>
</dbReference>
<dbReference type="Pfam" id="PF12698">
    <property type="entry name" value="ABC2_membrane_3"/>
    <property type="match status" value="1"/>
</dbReference>